<dbReference type="GO" id="GO:0050650">
    <property type="term" value="P:chondroitin sulfate proteoglycan biosynthetic process"/>
    <property type="evidence" value="ECO:0007669"/>
    <property type="project" value="TreeGrafter"/>
</dbReference>
<dbReference type="GO" id="GO:0046872">
    <property type="term" value="F:metal ion binding"/>
    <property type="evidence" value="ECO:0007669"/>
    <property type="project" value="UniProtKB-KW"/>
</dbReference>
<evidence type="ECO:0000256" key="3">
    <source>
        <dbReference type="ARBA" id="ARBA00022676"/>
    </source>
</evidence>
<dbReference type="EMBL" id="JGDM01000178">
    <property type="protein sequence ID" value="EXZ41856.1"/>
    <property type="molecule type" value="Genomic_DNA"/>
</dbReference>
<dbReference type="Proteomes" id="UP000022272">
    <property type="component" value="Unassembled WGS sequence"/>
</dbReference>
<keyword evidence="4" id="KW-0808">Transferase</keyword>
<evidence type="ECO:0000256" key="8">
    <source>
        <dbReference type="ARBA" id="ARBA00022968"/>
    </source>
</evidence>
<keyword evidence="8" id="KW-0735">Signal-anchor</keyword>
<proteinExistence type="predicted"/>
<evidence type="ECO:0000256" key="12">
    <source>
        <dbReference type="ARBA" id="ARBA00023157"/>
    </source>
</evidence>
<evidence type="ECO:0000256" key="1">
    <source>
        <dbReference type="ARBA" id="ARBA00004323"/>
    </source>
</evidence>
<evidence type="ECO:0000256" key="5">
    <source>
        <dbReference type="ARBA" id="ARBA00022692"/>
    </source>
</evidence>
<accession>A0A016BMS8</accession>
<evidence type="ECO:0000256" key="2">
    <source>
        <dbReference type="ARBA" id="ARBA00004648"/>
    </source>
</evidence>
<dbReference type="GO" id="GO:0015012">
    <property type="term" value="P:heparan sulfate proteoglycan biosynthetic process"/>
    <property type="evidence" value="ECO:0007669"/>
    <property type="project" value="TreeGrafter"/>
</dbReference>
<dbReference type="PANTHER" id="PTHR46025">
    <property type="entry name" value="XYLOSYLTRANSFERASE OXT"/>
    <property type="match status" value="1"/>
</dbReference>
<reference evidence="15 16" key="1">
    <citation type="submission" date="2014-02" db="EMBL/GenBank/DDBJ databases">
        <authorList>
            <person name="Sears C."/>
            <person name="Carroll K."/>
            <person name="Sack B.R."/>
            <person name="Qadri F."/>
            <person name="Myers L.L."/>
            <person name="Chung G.-T."/>
            <person name="Escheverria P."/>
            <person name="Fraser C.M."/>
            <person name="Sadzewicz L."/>
            <person name="Shefchek K.A."/>
            <person name="Tallon L."/>
            <person name="Das S.P."/>
            <person name="Daugherty S."/>
            <person name="Mongodin E.F."/>
        </authorList>
    </citation>
    <scope>NUCLEOTIDE SEQUENCE [LARGE SCALE GENOMIC DNA]</scope>
    <source>
        <strain evidence="15 16">2-F-2 #4</strain>
    </source>
</reference>
<evidence type="ECO:0000256" key="11">
    <source>
        <dbReference type="ARBA" id="ARBA00023136"/>
    </source>
</evidence>
<evidence type="ECO:0000256" key="13">
    <source>
        <dbReference type="ARBA" id="ARBA00023180"/>
    </source>
</evidence>
<dbReference type="AlphaFoldDB" id="A0A016BMS8"/>
<name>A0A016BMS8_BACFG</name>
<feature type="non-terminal residue" evidence="15">
    <location>
        <position position="344"/>
    </location>
</feature>
<keyword evidence="7" id="KW-0256">Endoplasmic reticulum</keyword>
<dbReference type="RefSeq" id="WP_032571864.1">
    <property type="nucleotide sequence ID" value="NZ_JGDM01000178.1"/>
</dbReference>
<keyword evidence="9" id="KW-1133">Transmembrane helix</keyword>
<evidence type="ECO:0000256" key="10">
    <source>
        <dbReference type="ARBA" id="ARBA00023034"/>
    </source>
</evidence>
<keyword evidence="11" id="KW-0472">Membrane</keyword>
<comment type="caution">
    <text evidence="15">The sequence shown here is derived from an EMBL/GenBank/DDBJ whole genome shotgun (WGS) entry which is preliminary data.</text>
</comment>
<dbReference type="GO" id="GO:0016020">
    <property type="term" value="C:membrane"/>
    <property type="evidence" value="ECO:0007669"/>
    <property type="project" value="InterPro"/>
</dbReference>
<evidence type="ECO:0000256" key="14">
    <source>
        <dbReference type="ARBA" id="ARBA00042865"/>
    </source>
</evidence>
<comment type="subcellular location">
    <subcellularLocation>
        <location evidence="2">Endoplasmic reticulum membrane</location>
        <topology evidence="2">Single-pass type II membrane protein</topology>
    </subcellularLocation>
    <subcellularLocation>
        <location evidence="1">Golgi apparatus membrane</location>
        <topology evidence="1">Single-pass type II membrane protein</topology>
    </subcellularLocation>
</comment>
<keyword evidence="13" id="KW-0325">Glycoprotein</keyword>
<keyword evidence="10" id="KW-0333">Golgi apparatus</keyword>
<sequence length="344" mass="40592">MKHAILITAYKDLSYLLKLINCFDEDFNIYIHIDKKAIIPPYVISELKKRSNVRCFIKKYSINWGSMNHVKSILYLCKKALSNSENEYIHLISGSDCLIKNIEFFKYFFRKNRQLNFLEFFTLPNSQWSEGGLNRLEWYHPLDNINIKSPKGYRLYSKIIRAQQIKGEKRELPTIPLYGGSTWWSLSRECVHYIIINKNIHGLYNRMHDTLIPEEIYIPTIIMNSPFAESTVNDGLRYICWEARNGNIPAILDISDLIPILKSNCFFARKIEWHISSNLFNTLHNITLSALYINENSNSEQIIDQLFEFTTSHYNLCLWDGLYYGKMGIIIFMFYYAQFKKDTS</sequence>
<evidence type="ECO:0000313" key="15">
    <source>
        <dbReference type="EMBL" id="EXZ41856.1"/>
    </source>
</evidence>
<evidence type="ECO:0000256" key="7">
    <source>
        <dbReference type="ARBA" id="ARBA00022824"/>
    </source>
</evidence>
<evidence type="ECO:0000313" key="16">
    <source>
        <dbReference type="Proteomes" id="UP000022272"/>
    </source>
</evidence>
<dbReference type="GO" id="GO:0030158">
    <property type="term" value="F:protein xylosyltransferase activity"/>
    <property type="evidence" value="ECO:0007669"/>
    <property type="project" value="InterPro"/>
</dbReference>
<organism evidence="15 16">
    <name type="scientific">Bacteroides fragilis str. 2-F-2 #4</name>
    <dbReference type="NCBI Taxonomy" id="1339280"/>
    <lineage>
        <taxon>Bacteria</taxon>
        <taxon>Pseudomonadati</taxon>
        <taxon>Bacteroidota</taxon>
        <taxon>Bacteroidia</taxon>
        <taxon>Bacteroidales</taxon>
        <taxon>Bacteroidaceae</taxon>
        <taxon>Bacteroides</taxon>
    </lineage>
</organism>
<keyword evidence="6" id="KW-0479">Metal-binding</keyword>
<evidence type="ECO:0000256" key="6">
    <source>
        <dbReference type="ARBA" id="ARBA00022723"/>
    </source>
</evidence>
<keyword evidence="5" id="KW-0812">Transmembrane</keyword>
<keyword evidence="12" id="KW-1015">Disulfide bond</keyword>
<evidence type="ECO:0000256" key="9">
    <source>
        <dbReference type="ARBA" id="ARBA00022989"/>
    </source>
</evidence>
<evidence type="ECO:0000256" key="4">
    <source>
        <dbReference type="ARBA" id="ARBA00022679"/>
    </source>
</evidence>
<gene>
    <name evidence="15" type="ORF">M076_5029</name>
</gene>
<dbReference type="InterPro" id="IPR043538">
    <property type="entry name" value="XYLT"/>
</dbReference>
<dbReference type="Pfam" id="PF02485">
    <property type="entry name" value="Branch"/>
    <property type="match status" value="1"/>
</dbReference>
<protein>
    <recommendedName>
        <fullName evidence="14">Peptide O-xylosyltransferase</fullName>
    </recommendedName>
</protein>
<dbReference type="InterPro" id="IPR003406">
    <property type="entry name" value="Glyco_trans_14"/>
</dbReference>
<dbReference type="PANTHER" id="PTHR46025:SF3">
    <property type="entry name" value="XYLOSYLTRANSFERASE OXT"/>
    <property type="match status" value="1"/>
</dbReference>
<keyword evidence="3" id="KW-0328">Glycosyltransferase</keyword>